<dbReference type="InterPro" id="IPR036412">
    <property type="entry name" value="HAD-like_sf"/>
</dbReference>
<dbReference type="Proteomes" id="UP001595872">
    <property type="component" value="Unassembled WGS sequence"/>
</dbReference>
<dbReference type="InterPro" id="IPR008250">
    <property type="entry name" value="ATPase_P-typ_transduc_dom_A_sf"/>
</dbReference>
<sequence length="885" mass="92705">MTGVRTPVPPYRLPGDEVVRAFRTDPERGLSADEAAARLAREGPNELPAARGRGLVARFLLQFNSPLIYVLLVSAAVTALLGEHVDALVILGVVIVNAVVGFAQEARAERALTALAALSRTTAAVVRDGALRRVPAAELVAGDLVELEAGDKVPADLRLLRTRELAVDESALTGESAPVAKDPAAAPAAAAPADRTGMAFSGTLATRGRGTGVVVATGAGTELGGIHRLMNATHAVRTPLTRKIDRFGRVVTVAILALAALTFAIGVLRGRGAAEMLTAAVALAVGAIPEGLPAIVTITLALGVARMVRRGAIVRHLPAVETLGSTTVICTDKTGTLTRNEMTVTAATAGGSDYILTGTGYAPSGTVERDGRRIDPAAHPALRETLLAGRGCNDARLVRDEDGAWRVVGDPTEGALLTSAAKAGLDRVPPRTSALPFTAERRYSATLHADGTVYVKGPVERILELCDDAAGPDGAPVPLDRTAVTARAEAYGEQALRVLAFARARTPASGLDGLPRLTFLGLQAMFDPPRPDAARAVATCHDAGVLVKMITGDHAATARAVGARVGLHGDVMTGADLEGDVSPERIQATTVFARVSPEQKLRLVQAHQSAGHVIAMTGDGVNDAPALKQADIGVAMGRTGTDAAKESADMVLTGDDFASIEKAVEEGRGVFDNLVKFIVWALPSNIGLGLVLVAAIVAGTDLPILPLQVLWLNMTAVLVLGLPFAVEPRDEHIMRRPPRDPALPLLTRAMTVRILAVSAILLTGSFALQHWERAHGASPETARTIVVDVFALTLLTYLFNCLSLDRPVLWRGVRRNPWVGVSALAIVAIQMLYTYVPAMNAVFDSAPLSATAWLRIAAVAAASYLLVEILKRLQRPRHAAPTGRA</sequence>
<evidence type="ECO:0000256" key="5">
    <source>
        <dbReference type="ARBA" id="ARBA00022967"/>
    </source>
</evidence>
<dbReference type="SUPFAM" id="SSF81665">
    <property type="entry name" value="Calcium ATPase, transmembrane domain M"/>
    <property type="match status" value="1"/>
</dbReference>
<evidence type="ECO:0000256" key="3">
    <source>
        <dbReference type="ARBA" id="ARBA00022741"/>
    </source>
</evidence>
<name>A0ABV9UFZ5_9ACTN</name>
<dbReference type="Pfam" id="PF00122">
    <property type="entry name" value="E1-E2_ATPase"/>
    <property type="match status" value="1"/>
</dbReference>
<evidence type="ECO:0000256" key="7">
    <source>
        <dbReference type="ARBA" id="ARBA00023136"/>
    </source>
</evidence>
<evidence type="ECO:0000256" key="9">
    <source>
        <dbReference type="SAM" id="Phobius"/>
    </source>
</evidence>
<evidence type="ECO:0000256" key="1">
    <source>
        <dbReference type="ARBA" id="ARBA00004651"/>
    </source>
</evidence>
<keyword evidence="5" id="KW-1278">Translocase</keyword>
<feature type="transmembrane region" description="Helical" evidence="9">
    <location>
        <begin position="280"/>
        <end position="305"/>
    </location>
</feature>
<dbReference type="Gene3D" id="2.70.150.10">
    <property type="entry name" value="Calcium-transporting ATPase, cytoplasmic transduction domain A"/>
    <property type="match status" value="1"/>
</dbReference>
<keyword evidence="6 9" id="KW-1133">Transmembrane helix</keyword>
<dbReference type="SUPFAM" id="SSF81660">
    <property type="entry name" value="Metal cation-transporting ATPase, ATP-binding domain N"/>
    <property type="match status" value="1"/>
</dbReference>
<gene>
    <name evidence="11" type="ORF">ACFPCY_41810</name>
</gene>
<dbReference type="InterPro" id="IPR006068">
    <property type="entry name" value="ATPase_P-typ_cation-transptr_C"/>
</dbReference>
<feature type="domain" description="Cation-transporting P-type ATPase N-terminal" evidence="10">
    <location>
        <begin position="9"/>
        <end position="83"/>
    </location>
</feature>
<dbReference type="Pfam" id="PF13246">
    <property type="entry name" value="Cation_ATPase"/>
    <property type="match status" value="1"/>
</dbReference>
<keyword evidence="2 9" id="KW-0812">Transmembrane</keyword>
<dbReference type="Gene3D" id="1.20.1110.10">
    <property type="entry name" value="Calcium-transporting ATPase, transmembrane domain"/>
    <property type="match status" value="1"/>
</dbReference>
<evidence type="ECO:0000256" key="4">
    <source>
        <dbReference type="ARBA" id="ARBA00022840"/>
    </source>
</evidence>
<protein>
    <submittedName>
        <fullName evidence="11">Cation-translocating P-type ATPase</fullName>
    </submittedName>
</protein>
<feature type="transmembrane region" description="Helical" evidence="9">
    <location>
        <begin position="59"/>
        <end position="81"/>
    </location>
</feature>
<dbReference type="InterPro" id="IPR059000">
    <property type="entry name" value="ATPase_P-type_domA"/>
</dbReference>
<dbReference type="Pfam" id="PF08282">
    <property type="entry name" value="Hydrolase_3"/>
    <property type="match status" value="1"/>
</dbReference>
<dbReference type="Pfam" id="PF00689">
    <property type="entry name" value="Cation_ATPase_C"/>
    <property type="match status" value="1"/>
</dbReference>
<evidence type="ECO:0000256" key="8">
    <source>
        <dbReference type="ARBA" id="ARBA00049360"/>
    </source>
</evidence>
<dbReference type="InterPro" id="IPR001757">
    <property type="entry name" value="P_typ_ATPase"/>
</dbReference>
<dbReference type="Gene3D" id="3.40.1110.10">
    <property type="entry name" value="Calcium-transporting ATPase, cytoplasmic domain N"/>
    <property type="match status" value="1"/>
</dbReference>
<keyword evidence="7 9" id="KW-0472">Membrane</keyword>
<evidence type="ECO:0000259" key="10">
    <source>
        <dbReference type="SMART" id="SM00831"/>
    </source>
</evidence>
<feature type="transmembrane region" description="Helical" evidence="9">
    <location>
        <begin position="87"/>
        <end position="103"/>
    </location>
</feature>
<dbReference type="PRINTS" id="PR00119">
    <property type="entry name" value="CATATPASE"/>
</dbReference>
<dbReference type="SUPFAM" id="SSF81653">
    <property type="entry name" value="Calcium ATPase, transduction domain A"/>
    <property type="match status" value="1"/>
</dbReference>
<evidence type="ECO:0000256" key="2">
    <source>
        <dbReference type="ARBA" id="ARBA00022692"/>
    </source>
</evidence>
<dbReference type="InterPro" id="IPR018303">
    <property type="entry name" value="ATPase_P-typ_P_site"/>
</dbReference>
<dbReference type="EMBL" id="JBHSIT010000021">
    <property type="protein sequence ID" value="MFC4913881.1"/>
    <property type="molecule type" value="Genomic_DNA"/>
</dbReference>
<dbReference type="PANTHER" id="PTHR42861">
    <property type="entry name" value="CALCIUM-TRANSPORTING ATPASE"/>
    <property type="match status" value="1"/>
</dbReference>
<dbReference type="PROSITE" id="PS00154">
    <property type="entry name" value="ATPASE_E1_E2"/>
    <property type="match status" value="1"/>
</dbReference>
<dbReference type="RefSeq" id="WP_378265232.1">
    <property type="nucleotide sequence ID" value="NZ_JBHSIT010000021.1"/>
</dbReference>
<dbReference type="Pfam" id="PF00690">
    <property type="entry name" value="Cation_ATPase_N"/>
    <property type="match status" value="1"/>
</dbReference>
<keyword evidence="12" id="KW-1185">Reference proteome</keyword>
<accession>A0ABV9UFZ5</accession>
<dbReference type="Gene3D" id="3.40.50.1000">
    <property type="entry name" value="HAD superfamily/HAD-like"/>
    <property type="match status" value="1"/>
</dbReference>
<dbReference type="NCBIfam" id="TIGR01494">
    <property type="entry name" value="ATPase_P-type"/>
    <property type="match status" value="2"/>
</dbReference>
<dbReference type="SUPFAM" id="SSF56784">
    <property type="entry name" value="HAD-like"/>
    <property type="match status" value="1"/>
</dbReference>
<feature type="transmembrane region" description="Helical" evidence="9">
    <location>
        <begin position="704"/>
        <end position="725"/>
    </location>
</feature>
<keyword evidence="4" id="KW-0067">ATP-binding</keyword>
<evidence type="ECO:0000313" key="12">
    <source>
        <dbReference type="Proteomes" id="UP001595872"/>
    </source>
</evidence>
<dbReference type="PRINTS" id="PR00120">
    <property type="entry name" value="HATPASE"/>
</dbReference>
<feature type="transmembrane region" description="Helical" evidence="9">
    <location>
        <begin position="816"/>
        <end position="836"/>
    </location>
</feature>
<evidence type="ECO:0000313" key="11">
    <source>
        <dbReference type="EMBL" id="MFC4913881.1"/>
    </source>
</evidence>
<comment type="caution">
    <text evidence="11">The sequence shown here is derived from an EMBL/GenBank/DDBJ whole genome shotgun (WGS) entry which is preliminary data.</text>
</comment>
<dbReference type="SFLD" id="SFLDS00003">
    <property type="entry name" value="Haloacid_Dehalogenase"/>
    <property type="match status" value="1"/>
</dbReference>
<feature type="transmembrane region" description="Helical" evidence="9">
    <location>
        <begin position="785"/>
        <end position="804"/>
    </location>
</feature>
<proteinExistence type="predicted"/>
<dbReference type="SFLD" id="SFLDG00002">
    <property type="entry name" value="C1.7:_P-type_atpase_like"/>
    <property type="match status" value="1"/>
</dbReference>
<feature type="transmembrane region" description="Helical" evidence="9">
    <location>
        <begin position="677"/>
        <end position="698"/>
    </location>
</feature>
<comment type="catalytic activity">
    <reaction evidence="8">
        <text>ATP + H2O = ADP + phosphate + H(+)</text>
        <dbReference type="Rhea" id="RHEA:13065"/>
        <dbReference type="ChEBI" id="CHEBI:15377"/>
        <dbReference type="ChEBI" id="CHEBI:15378"/>
        <dbReference type="ChEBI" id="CHEBI:30616"/>
        <dbReference type="ChEBI" id="CHEBI:43474"/>
        <dbReference type="ChEBI" id="CHEBI:456216"/>
    </reaction>
</comment>
<reference evidence="12" key="1">
    <citation type="journal article" date="2019" name="Int. J. Syst. Evol. Microbiol.">
        <title>The Global Catalogue of Microorganisms (GCM) 10K type strain sequencing project: providing services to taxonomists for standard genome sequencing and annotation.</title>
        <authorList>
            <consortium name="The Broad Institute Genomics Platform"/>
            <consortium name="The Broad Institute Genome Sequencing Center for Infectious Disease"/>
            <person name="Wu L."/>
            <person name="Ma J."/>
        </authorList>
    </citation>
    <scope>NUCLEOTIDE SEQUENCE [LARGE SCALE GENOMIC DNA]</scope>
    <source>
        <strain evidence="12">KLKA75</strain>
    </source>
</reference>
<organism evidence="11 12">
    <name type="scientific">Actinomadura gamaensis</name>
    <dbReference type="NCBI Taxonomy" id="1763541"/>
    <lineage>
        <taxon>Bacteria</taxon>
        <taxon>Bacillati</taxon>
        <taxon>Actinomycetota</taxon>
        <taxon>Actinomycetes</taxon>
        <taxon>Streptosporangiales</taxon>
        <taxon>Thermomonosporaceae</taxon>
        <taxon>Actinomadura</taxon>
    </lineage>
</organism>
<dbReference type="InterPro" id="IPR023299">
    <property type="entry name" value="ATPase_P-typ_cyto_dom_N"/>
</dbReference>
<dbReference type="InterPro" id="IPR023214">
    <property type="entry name" value="HAD_sf"/>
</dbReference>
<evidence type="ECO:0000256" key="6">
    <source>
        <dbReference type="ARBA" id="ARBA00022989"/>
    </source>
</evidence>
<dbReference type="InterPro" id="IPR004014">
    <property type="entry name" value="ATPase_P-typ_cation-transptr_N"/>
</dbReference>
<feature type="transmembrane region" description="Helical" evidence="9">
    <location>
        <begin position="745"/>
        <end position="765"/>
    </location>
</feature>
<dbReference type="InterPro" id="IPR023298">
    <property type="entry name" value="ATPase_P-typ_TM_dom_sf"/>
</dbReference>
<feature type="transmembrane region" description="Helical" evidence="9">
    <location>
        <begin position="848"/>
        <end position="867"/>
    </location>
</feature>
<dbReference type="SFLD" id="SFLDF00027">
    <property type="entry name" value="p-type_atpase"/>
    <property type="match status" value="1"/>
</dbReference>
<dbReference type="SMART" id="SM00831">
    <property type="entry name" value="Cation_ATPase_N"/>
    <property type="match status" value="1"/>
</dbReference>
<dbReference type="InterPro" id="IPR044492">
    <property type="entry name" value="P_typ_ATPase_HD_dom"/>
</dbReference>
<keyword evidence="3" id="KW-0547">Nucleotide-binding</keyword>
<feature type="transmembrane region" description="Helical" evidence="9">
    <location>
        <begin position="247"/>
        <end position="268"/>
    </location>
</feature>
<comment type="subcellular location">
    <subcellularLocation>
        <location evidence="1">Cell membrane</location>
        <topology evidence="1">Multi-pass membrane protein</topology>
    </subcellularLocation>
</comment>